<sequence length="164" mass="18184">MYGRILIALARHIRERYTRPGAIAKQAVSSLIRHGRRQEGGGEDGGGGGIVVGATAGGRVRCAAHGVCVDADRMVADWGSYCRARSRKRAPRRVLVEPDDLEEEFNAVQPPPLWPSLPTPLRILFLGRKRNREKDREGAVGPTCRWTSQICFCVNNECGPYIRF</sequence>
<dbReference type="HOGENOM" id="CLU_1621636_0_0_1"/>
<dbReference type="STRING" id="40149.A0A0E0EHV1"/>
<dbReference type="Gramene" id="OMERI08G02850.1">
    <property type="protein sequence ID" value="OMERI08G02850.1"/>
    <property type="gene ID" value="OMERI08G02850"/>
</dbReference>
<dbReference type="EnsemblPlants" id="OMERI08G02850.1">
    <property type="protein sequence ID" value="OMERI08G02850.1"/>
    <property type="gene ID" value="OMERI08G02850"/>
</dbReference>
<evidence type="ECO:0000313" key="2">
    <source>
        <dbReference type="Proteomes" id="UP000008021"/>
    </source>
</evidence>
<name>A0A0E0EHV1_9ORYZ</name>
<dbReference type="AlphaFoldDB" id="A0A0E0EHV1"/>
<dbReference type="Proteomes" id="UP000008021">
    <property type="component" value="Chromosome 8"/>
</dbReference>
<reference evidence="1" key="2">
    <citation type="submission" date="2018-05" db="EMBL/GenBank/DDBJ databases">
        <title>OmerRS3 (Oryza meridionalis Reference Sequence Version 3).</title>
        <authorList>
            <person name="Zhang J."/>
            <person name="Kudrna D."/>
            <person name="Lee S."/>
            <person name="Talag J."/>
            <person name="Welchert J."/>
            <person name="Wing R.A."/>
        </authorList>
    </citation>
    <scope>NUCLEOTIDE SEQUENCE [LARGE SCALE GENOMIC DNA]</scope>
    <source>
        <strain evidence="1">cv. OR44</strain>
    </source>
</reference>
<proteinExistence type="predicted"/>
<organism evidence="1">
    <name type="scientific">Oryza meridionalis</name>
    <dbReference type="NCBI Taxonomy" id="40149"/>
    <lineage>
        <taxon>Eukaryota</taxon>
        <taxon>Viridiplantae</taxon>
        <taxon>Streptophyta</taxon>
        <taxon>Embryophyta</taxon>
        <taxon>Tracheophyta</taxon>
        <taxon>Spermatophyta</taxon>
        <taxon>Magnoliopsida</taxon>
        <taxon>Liliopsida</taxon>
        <taxon>Poales</taxon>
        <taxon>Poaceae</taxon>
        <taxon>BOP clade</taxon>
        <taxon>Oryzoideae</taxon>
        <taxon>Oryzeae</taxon>
        <taxon>Oryzinae</taxon>
        <taxon>Oryza</taxon>
    </lineage>
</organism>
<protein>
    <submittedName>
        <fullName evidence="1">Uncharacterized protein</fullName>
    </submittedName>
</protein>
<keyword evidence="2" id="KW-1185">Reference proteome</keyword>
<evidence type="ECO:0000313" key="1">
    <source>
        <dbReference type="EnsemblPlants" id="OMERI08G02850.1"/>
    </source>
</evidence>
<accession>A0A0E0EHV1</accession>
<reference evidence="1" key="1">
    <citation type="submission" date="2015-04" db="UniProtKB">
        <authorList>
            <consortium name="EnsemblPlants"/>
        </authorList>
    </citation>
    <scope>IDENTIFICATION</scope>
</reference>